<dbReference type="InterPro" id="IPR018822">
    <property type="entry name" value="UPF0646"/>
</dbReference>
<sequence>MYSVASQDSEVIEINSQPTATGSNNERFSEEDNKETRDKEQEILNLTSDEENPREEYQEMEVSNKIDTKNHNLGDDSGSHQEVINLEELTDEDDDEKSIESDRDINSKESNKNIGNNNNEHTKSINLDVQAINLSSSLTLENHEDDFELAKNDDTVEQTNPQDNSANDEEDDLEEIGETDFKKGLGSEFGSDELNSEDEIPNLEEDESQKDQLYTSTNKLDNEDSVIDDRKNDGNSERNQDDIAYSKNNETNEFDISNDVITIEESTAPPMEENKDKNSLEDIPIPIFIRISGDDYLLIPFYKPTKLDLEGLVALFDDSSVLGQSTDDFFGSLRDNEDLVDLYNFEENEELILIIPELGNLSITEDNIYSRDIGIWDFVKAFMSLKVNSKDDTSVPPRMTLEVSTQRRFITKFNKLAESVNSGKGFNDIEDLNDPGELRLSSKRSIEFEEDVNEGHKKQKTSI</sequence>
<name>A0A1E4RE39_9ASCO</name>
<accession>A0A1E4RE39</accession>
<feature type="region of interest" description="Disordered" evidence="1">
    <location>
        <begin position="144"/>
        <end position="249"/>
    </location>
</feature>
<protein>
    <submittedName>
        <fullName evidence="2">Uncharacterized protein</fullName>
    </submittedName>
</protein>
<proteinExistence type="predicted"/>
<dbReference type="GeneID" id="30996276"/>
<evidence type="ECO:0000313" key="3">
    <source>
        <dbReference type="Proteomes" id="UP000095085"/>
    </source>
</evidence>
<dbReference type="Pfam" id="PF10336">
    <property type="entry name" value="DUF2420"/>
    <property type="match status" value="1"/>
</dbReference>
<feature type="region of interest" description="Disordered" evidence="1">
    <location>
        <begin position="1"/>
        <end position="125"/>
    </location>
</feature>
<dbReference type="Proteomes" id="UP000095085">
    <property type="component" value="Unassembled WGS sequence"/>
</dbReference>
<evidence type="ECO:0000256" key="1">
    <source>
        <dbReference type="SAM" id="MobiDB-lite"/>
    </source>
</evidence>
<keyword evidence="3" id="KW-1185">Reference proteome</keyword>
<feature type="compositionally biased region" description="Acidic residues" evidence="1">
    <location>
        <begin position="190"/>
        <end position="208"/>
    </location>
</feature>
<organism evidence="2 3">
    <name type="scientific">Hyphopichia burtonii NRRL Y-1933</name>
    <dbReference type="NCBI Taxonomy" id="984485"/>
    <lineage>
        <taxon>Eukaryota</taxon>
        <taxon>Fungi</taxon>
        <taxon>Dikarya</taxon>
        <taxon>Ascomycota</taxon>
        <taxon>Saccharomycotina</taxon>
        <taxon>Pichiomycetes</taxon>
        <taxon>Debaryomycetaceae</taxon>
        <taxon>Hyphopichia</taxon>
    </lineage>
</organism>
<evidence type="ECO:0000313" key="2">
    <source>
        <dbReference type="EMBL" id="ODV65503.1"/>
    </source>
</evidence>
<feature type="compositionally biased region" description="Acidic residues" evidence="1">
    <location>
        <begin position="88"/>
        <end position="97"/>
    </location>
</feature>
<reference evidence="3" key="1">
    <citation type="submission" date="2016-05" db="EMBL/GenBank/DDBJ databases">
        <title>Comparative genomics of biotechnologically important yeasts.</title>
        <authorList>
            <consortium name="DOE Joint Genome Institute"/>
            <person name="Riley R."/>
            <person name="Haridas S."/>
            <person name="Wolfe K.H."/>
            <person name="Lopes M.R."/>
            <person name="Hittinger C.T."/>
            <person name="Goker M."/>
            <person name="Salamov A."/>
            <person name="Wisecaver J."/>
            <person name="Long T.M."/>
            <person name="Aerts A.L."/>
            <person name="Barry K."/>
            <person name="Choi C."/>
            <person name="Clum A."/>
            <person name="Coughlan A.Y."/>
            <person name="Deshpande S."/>
            <person name="Douglass A.P."/>
            <person name="Hanson S.J."/>
            <person name="Klenk H.-P."/>
            <person name="Labutti K."/>
            <person name="Lapidus A."/>
            <person name="Lindquist E."/>
            <person name="Lipzen A."/>
            <person name="Meier-Kolthoff J.P."/>
            <person name="Ohm R.A."/>
            <person name="Otillar R.P."/>
            <person name="Pangilinan J."/>
            <person name="Peng Y."/>
            <person name="Rokas A."/>
            <person name="Rosa C.A."/>
            <person name="Scheuner C."/>
            <person name="Sibirny A.A."/>
            <person name="Slot J.C."/>
            <person name="Stielow J.B."/>
            <person name="Sun H."/>
            <person name="Kurtzman C.P."/>
            <person name="Blackwell M."/>
            <person name="Grigoriev I.V."/>
            <person name="Jeffries T.W."/>
        </authorList>
    </citation>
    <scope>NUCLEOTIDE SEQUENCE [LARGE SCALE GENOMIC DNA]</scope>
    <source>
        <strain evidence="3">NRRL Y-1933</strain>
    </source>
</reference>
<gene>
    <name evidence="2" type="ORF">HYPBUDRAFT_153785</name>
</gene>
<feature type="compositionally biased region" description="Basic and acidic residues" evidence="1">
    <location>
        <begin position="54"/>
        <end position="79"/>
    </location>
</feature>
<feature type="compositionally biased region" description="Acidic residues" evidence="1">
    <location>
        <begin position="166"/>
        <end position="178"/>
    </location>
</feature>
<feature type="compositionally biased region" description="Basic and acidic residues" evidence="1">
    <location>
        <begin position="227"/>
        <end position="241"/>
    </location>
</feature>
<dbReference type="RefSeq" id="XP_020074570.1">
    <property type="nucleotide sequence ID" value="XM_020221727.1"/>
</dbReference>
<dbReference type="STRING" id="984485.A0A1E4RE39"/>
<feature type="compositionally biased region" description="Polar residues" evidence="1">
    <location>
        <begin position="1"/>
        <end position="26"/>
    </location>
</feature>
<feature type="compositionally biased region" description="Basic and acidic residues" evidence="1">
    <location>
        <begin position="27"/>
        <end position="42"/>
    </location>
</feature>
<feature type="compositionally biased region" description="Basic and acidic residues" evidence="1">
    <location>
        <begin position="98"/>
        <end position="111"/>
    </location>
</feature>
<dbReference type="AlphaFoldDB" id="A0A1E4RE39"/>
<dbReference type="EMBL" id="KV454544">
    <property type="protein sequence ID" value="ODV65503.1"/>
    <property type="molecule type" value="Genomic_DNA"/>
</dbReference>
<dbReference type="OrthoDB" id="2507795at2759"/>